<dbReference type="PANTHER" id="PTHR46580:SF4">
    <property type="entry name" value="ATP_GTP-BINDING PROTEIN"/>
    <property type="match status" value="1"/>
</dbReference>
<dbReference type="InterPro" id="IPR028994">
    <property type="entry name" value="Integrin_alpha_N"/>
</dbReference>
<keyword evidence="4" id="KW-1133">Transmembrane helix</keyword>
<gene>
    <name evidence="5" type="ORF">CTEN210_03215</name>
</gene>
<accession>A0AAD3H1D8</accession>
<evidence type="ECO:0000256" key="3">
    <source>
        <dbReference type="ARBA" id="ARBA00023180"/>
    </source>
</evidence>
<keyword evidence="6" id="KW-1185">Reference proteome</keyword>
<evidence type="ECO:0000256" key="1">
    <source>
        <dbReference type="ARBA" id="ARBA00022729"/>
    </source>
</evidence>
<protein>
    <recommendedName>
        <fullName evidence="7">VCBS repeat-containing protein</fullName>
    </recommendedName>
</protein>
<dbReference type="SUPFAM" id="SSF69318">
    <property type="entry name" value="Integrin alpha N-terminal domain"/>
    <property type="match status" value="1"/>
</dbReference>
<evidence type="ECO:0000313" key="6">
    <source>
        <dbReference type="Proteomes" id="UP001054902"/>
    </source>
</evidence>
<dbReference type="AlphaFoldDB" id="A0AAD3H1D8"/>
<proteinExistence type="predicted"/>
<keyword evidence="3" id="KW-0325">Glycoprotein</keyword>
<evidence type="ECO:0008006" key="7">
    <source>
        <dbReference type="Google" id="ProtNLM"/>
    </source>
</evidence>
<dbReference type="SMART" id="SM00191">
    <property type="entry name" value="Int_alpha"/>
    <property type="match status" value="4"/>
</dbReference>
<evidence type="ECO:0000256" key="2">
    <source>
        <dbReference type="ARBA" id="ARBA00022737"/>
    </source>
</evidence>
<dbReference type="Proteomes" id="UP001054902">
    <property type="component" value="Unassembled WGS sequence"/>
</dbReference>
<evidence type="ECO:0000313" key="5">
    <source>
        <dbReference type="EMBL" id="GFH46741.1"/>
    </source>
</evidence>
<evidence type="ECO:0000256" key="4">
    <source>
        <dbReference type="SAM" id="Phobius"/>
    </source>
</evidence>
<dbReference type="PANTHER" id="PTHR46580">
    <property type="entry name" value="SENSOR KINASE-RELATED"/>
    <property type="match status" value="1"/>
</dbReference>
<feature type="transmembrane region" description="Helical" evidence="4">
    <location>
        <begin position="372"/>
        <end position="395"/>
    </location>
</feature>
<dbReference type="Gene3D" id="2.130.10.130">
    <property type="entry name" value="Integrin alpha, N-terminal"/>
    <property type="match status" value="2"/>
</dbReference>
<keyword evidence="1" id="KW-0732">Signal</keyword>
<organism evidence="5 6">
    <name type="scientific">Chaetoceros tenuissimus</name>
    <dbReference type="NCBI Taxonomy" id="426638"/>
    <lineage>
        <taxon>Eukaryota</taxon>
        <taxon>Sar</taxon>
        <taxon>Stramenopiles</taxon>
        <taxon>Ochrophyta</taxon>
        <taxon>Bacillariophyta</taxon>
        <taxon>Coscinodiscophyceae</taxon>
        <taxon>Chaetocerotophycidae</taxon>
        <taxon>Chaetocerotales</taxon>
        <taxon>Chaetocerotaceae</taxon>
        <taxon>Chaetoceros</taxon>
    </lineage>
</organism>
<keyword evidence="4" id="KW-0472">Membrane</keyword>
<dbReference type="InterPro" id="IPR013517">
    <property type="entry name" value="FG-GAP"/>
</dbReference>
<reference evidence="5 6" key="1">
    <citation type="journal article" date="2021" name="Sci. Rep.">
        <title>The genome of the diatom Chaetoceros tenuissimus carries an ancient integrated fragment of an extant virus.</title>
        <authorList>
            <person name="Hongo Y."/>
            <person name="Kimura K."/>
            <person name="Takaki Y."/>
            <person name="Yoshida Y."/>
            <person name="Baba S."/>
            <person name="Kobayashi G."/>
            <person name="Nagasaki K."/>
            <person name="Hano T."/>
            <person name="Tomaru Y."/>
        </authorList>
    </citation>
    <scope>NUCLEOTIDE SEQUENCE [LARGE SCALE GENOMIC DNA]</scope>
    <source>
        <strain evidence="5 6">NIES-3715</strain>
    </source>
</reference>
<name>A0AAD3H1D8_9STRA</name>
<keyword evidence="2" id="KW-0677">Repeat</keyword>
<keyword evidence="4" id="KW-0812">Transmembrane</keyword>
<comment type="caution">
    <text evidence="5">The sequence shown here is derived from an EMBL/GenBank/DDBJ whole genome shotgun (WGS) entry which is preliminary data.</text>
</comment>
<dbReference type="Pfam" id="PF13517">
    <property type="entry name" value="FG-GAP_3"/>
    <property type="match status" value="3"/>
</dbReference>
<sequence>MEHTSIQRLLKTSPHFDLPVDLPSGNFATYAIEAADVNNDGFADLVIGNRDAKNQILFNDKNGGFLDAVDLPGEVSFTYSIALADINGDNNIDIVVGNFDETPNQLLLNFGEGVFLESLDLPGHIDLTYKIALADVNSDGALDVIVGNRSIENQLLLNRGGRDFDVRSLPGSTHMTFDLAVTDLNRDGHIDIITANRDVSFYFLINDGDGGFSDPKTIETGSSKLAQAIFAEDVNNDGWPDVVVANYGSDNQVYLNNKKRDGGFHEDEILLPSGYKGNDSPKQSISIHAADFNQDSAIDIVIGNHGYPNQLLINDGRGNFADAVDLTLSSEHKTQSICAIDLNLNGKIDIVFGNNPEANKILMNIGNYDEDATWAGVFVDVFVWICVVSVLFVAVSYRVHNRLRMPCEHLFQTKKKVHHGSGHALDSNTFPLPINSKEREIEII</sequence>
<dbReference type="InterPro" id="IPR013519">
    <property type="entry name" value="Int_alpha_beta-p"/>
</dbReference>
<dbReference type="EMBL" id="BLLK01000022">
    <property type="protein sequence ID" value="GFH46741.1"/>
    <property type="molecule type" value="Genomic_DNA"/>
</dbReference>